<dbReference type="Proteomes" id="UP000835052">
    <property type="component" value="Unassembled WGS sequence"/>
</dbReference>
<evidence type="ECO:0000313" key="2">
    <source>
        <dbReference type="Proteomes" id="UP000835052"/>
    </source>
</evidence>
<keyword evidence="2" id="KW-1185">Reference proteome</keyword>
<dbReference type="EMBL" id="CAJGYM010000009">
    <property type="protein sequence ID" value="CAD6188787.1"/>
    <property type="molecule type" value="Genomic_DNA"/>
</dbReference>
<name>A0A8S1H068_9PELO</name>
<sequence>MIGREVKYPWHPGYCILEPRQRMICCYKEEPYPIGRWEKHFSECLEHANGFAASVYQHERFTNAFSLISSVDPRKTEQLQQGADSYKIRYCQDQQYSYALF</sequence>
<protein>
    <submittedName>
        <fullName evidence="1">Uncharacterized protein</fullName>
    </submittedName>
</protein>
<proteinExistence type="predicted"/>
<dbReference type="OrthoDB" id="5797444at2759"/>
<evidence type="ECO:0000313" key="1">
    <source>
        <dbReference type="EMBL" id="CAD6188787.1"/>
    </source>
</evidence>
<accession>A0A8S1H068</accession>
<comment type="caution">
    <text evidence="1">The sequence shown here is derived from an EMBL/GenBank/DDBJ whole genome shotgun (WGS) entry which is preliminary data.</text>
</comment>
<dbReference type="AlphaFoldDB" id="A0A8S1H068"/>
<organism evidence="1 2">
    <name type="scientific">Caenorhabditis auriculariae</name>
    <dbReference type="NCBI Taxonomy" id="2777116"/>
    <lineage>
        <taxon>Eukaryota</taxon>
        <taxon>Metazoa</taxon>
        <taxon>Ecdysozoa</taxon>
        <taxon>Nematoda</taxon>
        <taxon>Chromadorea</taxon>
        <taxon>Rhabditida</taxon>
        <taxon>Rhabditina</taxon>
        <taxon>Rhabditomorpha</taxon>
        <taxon>Rhabditoidea</taxon>
        <taxon>Rhabditidae</taxon>
        <taxon>Peloderinae</taxon>
        <taxon>Caenorhabditis</taxon>
    </lineage>
</organism>
<reference evidence="1" key="1">
    <citation type="submission" date="2020-10" db="EMBL/GenBank/DDBJ databases">
        <authorList>
            <person name="Kikuchi T."/>
        </authorList>
    </citation>
    <scope>NUCLEOTIDE SEQUENCE</scope>
    <source>
        <strain evidence="1">NKZ352</strain>
    </source>
</reference>
<gene>
    <name evidence="1" type="ORF">CAUJ_LOCUS4706</name>
</gene>